<gene>
    <name evidence="3" type="ORF">HG15A2_16540</name>
</gene>
<feature type="transmembrane region" description="Helical" evidence="2">
    <location>
        <begin position="180"/>
        <end position="205"/>
    </location>
</feature>
<keyword evidence="2" id="KW-0472">Membrane</keyword>
<evidence type="ECO:0000256" key="2">
    <source>
        <dbReference type="SAM" id="Phobius"/>
    </source>
</evidence>
<reference evidence="3 4" key="1">
    <citation type="submission" date="2019-02" db="EMBL/GenBank/DDBJ databases">
        <title>Deep-cultivation of Planctomycetes and their phenomic and genomic characterization uncovers novel biology.</title>
        <authorList>
            <person name="Wiegand S."/>
            <person name="Jogler M."/>
            <person name="Boedeker C."/>
            <person name="Pinto D."/>
            <person name="Vollmers J."/>
            <person name="Rivas-Marin E."/>
            <person name="Kohn T."/>
            <person name="Peeters S.H."/>
            <person name="Heuer A."/>
            <person name="Rast P."/>
            <person name="Oberbeckmann S."/>
            <person name="Bunk B."/>
            <person name="Jeske O."/>
            <person name="Meyerdierks A."/>
            <person name="Storesund J.E."/>
            <person name="Kallscheuer N."/>
            <person name="Luecker S."/>
            <person name="Lage O.M."/>
            <person name="Pohl T."/>
            <person name="Merkel B.J."/>
            <person name="Hornburger P."/>
            <person name="Mueller R.-W."/>
            <person name="Bruemmer F."/>
            <person name="Labrenz M."/>
            <person name="Spormann A.M."/>
            <person name="Op den Camp H."/>
            <person name="Overmann J."/>
            <person name="Amann R."/>
            <person name="Jetten M.S.M."/>
            <person name="Mascher T."/>
            <person name="Medema M.H."/>
            <person name="Devos D.P."/>
            <person name="Kaster A.-K."/>
            <person name="Ovreas L."/>
            <person name="Rohde M."/>
            <person name="Galperin M.Y."/>
            <person name="Jogler C."/>
        </authorList>
    </citation>
    <scope>NUCLEOTIDE SEQUENCE [LARGE SCALE GENOMIC DNA]</scope>
    <source>
        <strain evidence="3 4">HG15A2</strain>
    </source>
</reference>
<evidence type="ECO:0000313" key="3">
    <source>
        <dbReference type="EMBL" id="QDS98380.1"/>
    </source>
</evidence>
<feature type="transmembrane region" description="Helical" evidence="2">
    <location>
        <begin position="598"/>
        <end position="616"/>
    </location>
</feature>
<sequence>MVLEREIYPYLQWLLWGTGGSNFGALPRFFAVCAGFAVLAILLGYVVSLLRAERRGGFFTGLLQAGDRVFKTLKSGIAELAATSPRRVWALAKLAMKEAWRRRILIALVVYVVLLLFAAWFLSVEHPDPARLYLSFVLSATTGLVLLIALLISAFSLPGDFKSKTIYTVVTKPVRAGEIILGRILGFTVVGTFLLVAMGLCNYVFVTRSLGHVHQVEADSIERQTSTEGEDEGRTGRTTNTAGHRHRIEVDSDNQGIALTENGHYHPLDIDSEGRITVRPAVGFLRARQPDYGKLRFVDRTGVEKARGISVGSEWTYRSFIDGNTLATAIWTFSNISAATFEESRNDQGEASGEVLPIALKVRVFKTHKGTIGQPISGTIQFRNPETTAVSDPEPFYAKDSQIDEMFPSRAQVTPEGEPIDLLDDLTTEDGRLEILVKCAERGQYFGFAQADLYISKPDGSTLMNFIKVHLSIWIQMVIVITVGVVISTLVSGPVAMMFTASFIILGIFREKFLEIATDQAYGGGPAEALVRMGTQANVVSQLDQTWGVMIVQFIDTFISRPLMWGVGQILPDFQYLDSSNYAAEGYNLPWDRIFQDLTICGGYVVAFSVLGYFLLRTREVAR</sequence>
<feature type="transmembrane region" description="Helical" evidence="2">
    <location>
        <begin position="473"/>
        <end position="506"/>
    </location>
</feature>
<protein>
    <submittedName>
        <fullName evidence="3">ABC-2 family transporter protein</fullName>
    </submittedName>
</protein>
<keyword evidence="2" id="KW-0812">Transmembrane</keyword>
<evidence type="ECO:0000256" key="1">
    <source>
        <dbReference type="SAM" id="MobiDB-lite"/>
    </source>
</evidence>
<keyword evidence="2" id="KW-1133">Transmembrane helix</keyword>
<feature type="region of interest" description="Disordered" evidence="1">
    <location>
        <begin position="221"/>
        <end position="243"/>
    </location>
</feature>
<feature type="transmembrane region" description="Helical" evidence="2">
    <location>
        <begin position="134"/>
        <end position="159"/>
    </location>
</feature>
<dbReference type="PANTHER" id="PTHR43471:SF10">
    <property type="entry name" value="SLL1107 PROTEIN"/>
    <property type="match status" value="1"/>
</dbReference>
<dbReference type="PANTHER" id="PTHR43471">
    <property type="entry name" value="ABC TRANSPORTER PERMEASE"/>
    <property type="match status" value="1"/>
</dbReference>
<feature type="transmembrane region" description="Helical" evidence="2">
    <location>
        <begin position="104"/>
        <end position="122"/>
    </location>
</feature>
<keyword evidence="4" id="KW-1185">Reference proteome</keyword>
<dbReference type="EMBL" id="CP036263">
    <property type="protein sequence ID" value="QDS98380.1"/>
    <property type="molecule type" value="Genomic_DNA"/>
</dbReference>
<name>A0A517MU19_9BACT</name>
<dbReference type="RefSeq" id="WP_145059484.1">
    <property type="nucleotide sequence ID" value="NZ_CP036263.1"/>
</dbReference>
<feature type="transmembrane region" description="Helical" evidence="2">
    <location>
        <begin position="29"/>
        <end position="50"/>
    </location>
</feature>
<organism evidence="3 4">
    <name type="scientific">Adhaeretor mobilis</name>
    <dbReference type="NCBI Taxonomy" id="1930276"/>
    <lineage>
        <taxon>Bacteria</taxon>
        <taxon>Pseudomonadati</taxon>
        <taxon>Planctomycetota</taxon>
        <taxon>Planctomycetia</taxon>
        <taxon>Pirellulales</taxon>
        <taxon>Lacipirellulaceae</taxon>
        <taxon>Adhaeretor</taxon>
    </lineage>
</organism>
<dbReference type="OrthoDB" id="231083at2"/>
<accession>A0A517MU19</accession>
<dbReference type="KEGG" id="amob:HG15A2_16540"/>
<dbReference type="Proteomes" id="UP000319852">
    <property type="component" value="Chromosome"/>
</dbReference>
<proteinExistence type="predicted"/>
<dbReference type="AlphaFoldDB" id="A0A517MU19"/>
<evidence type="ECO:0000313" key="4">
    <source>
        <dbReference type="Proteomes" id="UP000319852"/>
    </source>
</evidence>